<reference evidence="2" key="1">
    <citation type="submission" date="2022-11" db="EMBL/GenBank/DDBJ databases">
        <title>Draft genome sequence of Hoeflea poritis E7-10 and Hoeflea prorocentri PM5-8, separated from scleractinian coral Porites lutea and marine dinoflagellate.</title>
        <authorList>
            <person name="Zhang G."/>
            <person name="Wei Q."/>
            <person name="Cai L."/>
        </authorList>
    </citation>
    <scope>NUCLEOTIDE SEQUENCE</scope>
    <source>
        <strain evidence="2">PM5-8</strain>
    </source>
</reference>
<evidence type="ECO:0000313" key="3">
    <source>
        <dbReference type="Proteomes" id="UP001151234"/>
    </source>
</evidence>
<name>A0A9X3ZF97_9HYPH</name>
<evidence type="ECO:0008006" key="4">
    <source>
        <dbReference type="Google" id="ProtNLM"/>
    </source>
</evidence>
<feature type="transmembrane region" description="Helical" evidence="1">
    <location>
        <begin position="132"/>
        <end position="159"/>
    </location>
</feature>
<dbReference type="RefSeq" id="WP_267988673.1">
    <property type="nucleotide sequence ID" value="NZ_JAPJZI010000001.1"/>
</dbReference>
<keyword evidence="3" id="KW-1185">Reference proteome</keyword>
<protein>
    <recommendedName>
        <fullName evidence="4">Tripartite tricarboxylate transporter TctB family protein</fullName>
    </recommendedName>
</protein>
<proteinExistence type="predicted"/>
<keyword evidence="1" id="KW-0472">Membrane</keyword>
<comment type="caution">
    <text evidence="2">The sequence shown here is derived from an EMBL/GenBank/DDBJ whole genome shotgun (WGS) entry which is preliminary data.</text>
</comment>
<sequence>MKTKISGDGLLYVSLFAISVGFSAIGIPYGINLPADNDGSVFDPSSPRFLAYCSTILVGLFAIIGFVGTFRAGARNTELTTRFGAVSLNEFLGLLLLLASLPLSYLIGLPLAGAVVGIGLLKLSGRAHLTSYAVVGLIFPLIVSGFFGLILSVPIPLGLF</sequence>
<feature type="transmembrane region" description="Helical" evidence="1">
    <location>
        <begin position="49"/>
        <end position="70"/>
    </location>
</feature>
<dbReference type="EMBL" id="JAPJZI010000001">
    <property type="protein sequence ID" value="MDA5397207.1"/>
    <property type="molecule type" value="Genomic_DNA"/>
</dbReference>
<feature type="transmembrane region" description="Helical" evidence="1">
    <location>
        <begin position="9"/>
        <end position="29"/>
    </location>
</feature>
<evidence type="ECO:0000313" key="2">
    <source>
        <dbReference type="EMBL" id="MDA5397207.1"/>
    </source>
</evidence>
<keyword evidence="1" id="KW-0812">Transmembrane</keyword>
<accession>A0A9X3ZF97</accession>
<keyword evidence="1" id="KW-1133">Transmembrane helix</keyword>
<feature type="transmembrane region" description="Helical" evidence="1">
    <location>
        <begin position="91"/>
        <end position="120"/>
    </location>
</feature>
<dbReference type="Proteomes" id="UP001151234">
    <property type="component" value="Unassembled WGS sequence"/>
</dbReference>
<organism evidence="2 3">
    <name type="scientific">Hoeflea prorocentri</name>
    <dbReference type="NCBI Taxonomy" id="1922333"/>
    <lineage>
        <taxon>Bacteria</taxon>
        <taxon>Pseudomonadati</taxon>
        <taxon>Pseudomonadota</taxon>
        <taxon>Alphaproteobacteria</taxon>
        <taxon>Hyphomicrobiales</taxon>
        <taxon>Rhizobiaceae</taxon>
        <taxon>Hoeflea</taxon>
    </lineage>
</organism>
<gene>
    <name evidence="2" type="ORF">OQ273_01370</name>
</gene>
<dbReference type="AlphaFoldDB" id="A0A9X3ZF97"/>
<evidence type="ECO:0000256" key="1">
    <source>
        <dbReference type="SAM" id="Phobius"/>
    </source>
</evidence>